<accession>A0A0D9WTH6</accession>
<keyword evidence="3" id="KW-1185">Reference proteome</keyword>
<dbReference type="Proteomes" id="UP000032180">
    <property type="component" value="Chromosome 6"/>
</dbReference>
<reference evidence="2" key="3">
    <citation type="submission" date="2015-04" db="UniProtKB">
        <authorList>
            <consortium name="EnsemblPlants"/>
        </authorList>
    </citation>
    <scope>IDENTIFICATION</scope>
</reference>
<sequence>MGCIFLCLCFAISGDSITFTVRCLFAFSASSYPSRSLRFTAFMAFSSPTLMAFSSVLLPTPILCFLGNDGSEKFAVFLGSEGSRILA</sequence>
<evidence type="ECO:0000256" key="1">
    <source>
        <dbReference type="SAM" id="Phobius"/>
    </source>
</evidence>
<proteinExistence type="predicted"/>
<evidence type="ECO:0000313" key="2">
    <source>
        <dbReference type="EnsemblPlants" id="LPERR06G21270.1"/>
    </source>
</evidence>
<dbReference type="Gramene" id="LPERR06G21270.1">
    <property type="protein sequence ID" value="LPERR06G21270.1"/>
    <property type="gene ID" value="LPERR06G21270"/>
</dbReference>
<reference evidence="3" key="2">
    <citation type="submission" date="2013-12" db="EMBL/GenBank/DDBJ databases">
        <authorList>
            <person name="Yu Y."/>
            <person name="Lee S."/>
            <person name="de Baynast K."/>
            <person name="Wissotski M."/>
            <person name="Liu L."/>
            <person name="Talag J."/>
            <person name="Goicoechea J."/>
            <person name="Angelova A."/>
            <person name="Jetty R."/>
            <person name="Kudrna D."/>
            <person name="Golser W."/>
            <person name="Rivera L."/>
            <person name="Zhang J."/>
            <person name="Wing R."/>
        </authorList>
    </citation>
    <scope>NUCLEOTIDE SEQUENCE</scope>
</reference>
<evidence type="ECO:0000313" key="3">
    <source>
        <dbReference type="Proteomes" id="UP000032180"/>
    </source>
</evidence>
<name>A0A0D9WTH6_9ORYZ</name>
<protein>
    <submittedName>
        <fullName evidence="2">Uncharacterized protein</fullName>
    </submittedName>
</protein>
<organism evidence="2 3">
    <name type="scientific">Leersia perrieri</name>
    <dbReference type="NCBI Taxonomy" id="77586"/>
    <lineage>
        <taxon>Eukaryota</taxon>
        <taxon>Viridiplantae</taxon>
        <taxon>Streptophyta</taxon>
        <taxon>Embryophyta</taxon>
        <taxon>Tracheophyta</taxon>
        <taxon>Spermatophyta</taxon>
        <taxon>Magnoliopsida</taxon>
        <taxon>Liliopsida</taxon>
        <taxon>Poales</taxon>
        <taxon>Poaceae</taxon>
        <taxon>BOP clade</taxon>
        <taxon>Oryzoideae</taxon>
        <taxon>Oryzeae</taxon>
        <taxon>Oryzinae</taxon>
        <taxon>Leersia</taxon>
    </lineage>
</organism>
<dbReference type="AlphaFoldDB" id="A0A0D9WTH6"/>
<dbReference type="HOGENOM" id="CLU_2486633_0_0_1"/>
<dbReference type="EnsemblPlants" id="LPERR06G21270.1">
    <property type="protein sequence ID" value="LPERR06G21270.1"/>
    <property type="gene ID" value="LPERR06G21270"/>
</dbReference>
<keyword evidence="1" id="KW-0472">Membrane</keyword>
<feature type="transmembrane region" description="Helical" evidence="1">
    <location>
        <begin position="41"/>
        <end position="66"/>
    </location>
</feature>
<keyword evidence="1" id="KW-1133">Transmembrane helix</keyword>
<keyword evidence="1" id="KW-0812">Transmembrane</keyword>
<reference evidence="2 3" key="1">
    <citation type="submission" date="2012-08" db="EMBL/GenBank/DDBJ databases">
        <title>Oryza genome evolution.</title>
        <authorList>
            <person name="Wing R.A."/>
        </authorList>
    </citation>
    <scope>NUCLEOTIDE SEQUENCE</scope>
</reference>